<feature type="transmembrane region" description="Helical" evidence="9">
    <location>
        <begin position="170"/>
        <end position="189"/>
    </location>
</feature>
<gene>
    <name evidence="10" type="ORF">CAUS1442_LOCUS14515</name>
</gene>
<dbReference type="PANTHER" id="PTHR33281:SF19">
    <property type="entry name" value="VOLTAGE-DEPENDENT ANION CHANNEL-FORMING PROTEIN YNEE"/>
    <property type="match status" value="1"/>
</dbReference>
<evidence type="ECO:0000256" key="1">
    <source>
        <dbReference type="ARBA" id="ARBA00004651"/>
    </source>
</evidence>
<evidence type="ECO:0000256" key="9">
    <source>
        <dbReference type="SAM" id="Phobius"/>
    </source>
</evidence>
<evidence type="ECO:0000256" key="2">
    <source>
        <dbReference type="ARBA" id="ARBA00022448"/>
    </source>
</evidence>
<keyword evidence="5 9" id="KW-1133">Transmembrane helix</keyword>
<organism evidence="10">
    <name type="scientific">Craspedostauros australis</name>
    <dbReference type="NCBI Taxonomy" id="1486917"/>
    <lineage>
        <taxon>Eukaryota</taxon>
        <taxon>Sar</taxon>
        <taxon>Stramenopiles</taxon>
        <taxon>Ochrophyta</taxon>
        <taxon>Bacillariophyta</taxon>
        <taxon>Bacillariophyceae</taxon>
        <taxon>Bacillariophycidae</taxon>
        <taxon>Naviculales</taxon>
        <taxon>Naviculaceae</taxon>
        <taxon>Craspedostauros</taxon>
    </lineage>
</organism>
<feature type="region of interest" description="Disordered" evidence="8">
    <location>
        <begin position="1"/>
        <end position="24"/>
    </location>
</feature>
<proteinExistence type="predicted"/>
<evidence type="ECO:0000256" key="4">
    <source>
        <dbReference type="ARBA" id="ARBA00022692"/>
    </source>
</evidence>
<keyword evidence="6" id="KW-0406">Ion transport</keyword>
<evidence type="ECO:0000256" key="7">
    <source>
        <dbReference type="ARBA" id="ARBA00023136"/>
    </source>
</evidence>
<keyword evidence="4 9" id="KW-0812">Transmembrane</keyword>
<dbReference type="GO" id="GO:0005886">
    <property type="term" value="C:plasma membrane"/>
    <property type="evidence" value="ECO:0007669"/>
    <property type="project" value="UniProtKB-SubCell"/>
</dbReference>
<dbReference type="InterPro" id="IPR044669">
    <property type="entry name" value="YneE/VCCN1/2-like"/>
</dbReference>
<evidence type="ECO:0000256" key="6">
    <source>
        <dbReference type="ARBA" id="ARBA00023065"/>
    </source>
</evidence>
<dbReference type="AlphaFoldDB" id="A0A7R9ZSJ1"/>
<keyword evidence="7 9" id="KW-0472">Membrane</keyword>
<evidence type="ECO:0000256" key="8">
    <source>
        <dbReference type="SAM" id="MobiDB-lite"/>
    </source>
</evidence>
<accession>A0A7R9ZSJ1</accession>
<evidence type="ECO:0008006" key="11">
    <source>
        <dbReference type="Google" id="ProtNLM"/>
    </source>
</evidence>
<keyword evidence="2" id="KW-0813">Transport</keyword>
<evidence type="ECO:0000256" key="3">
    <source>
        <dbReference type="ARBA" id="ARBA00022475"/>
    </source>
</evidence>
<reference evidence="10" key="1">
    <citation type="submission" date="2021-01" db="EMBL/GenBank/DDBJ databases">
        <authorList>
            <person name="Corre E."/>
            <person name="Pelletier E."/>
            <person name="Niang G."/>
            <person name="Scheremetjew M."/>
            <person name="Finn R."/>
            <person name="Kale V."/>
            <person name="Holt S."/>
            <person name="Cochrane G."/>
            <person name="Meng A."/>
            <person name="Brown T."/>
            <person name="Cohen L."/>
        </authorList>
    </citation>
    <scope>NUCLEOTIDE SEQUENCE</scope>
    <source>
        <strain evidence="10">CCMP3328</strain>
    </source>
</reference>
<keyword evidence="3" id="KW-1003">Cell membrane</keyword>
<comment type="subcellular location">
    <subcellularLocation>
        <location evidence="1">Cell membrane</location>
        <topology evidence="1">Multi-pass membrane protein</topology>
    </subcellularLocation>
</comment>
<dbReference type="GO" id="GO:0005254">
    <property type="term" value="F:chloride channel activity"/>
    <property type="evidence" value="ECO:0007669"/>
    <property type="project" value="InterPro"/>
</dbReference>
<name>A0A7R9ZSJ1_9STRA</name>
<sequence>MDSNSTNLATNKSNRCGISQRRSPAVSNIRTDERFHRTVSICQDGTPEATHKGAGMLSFGRIKLNEDFREKEFNSARCSLGLYRNHPLANSILANSCIREKSLKQSGSKQLNHVRGTDGWWRSMLVLEVRAIDKYFNAWCVIVFNAFIATVLHETFGISMLHDTVEQWDAVYSLVLKTSLAFLLVFRLNRNAMRFWETRTMWGNITHNTRNLVAGILNYGRHQPTYRDEAVKWASAYCVATMHFIRSEYTIPKEELAGFLSRQELDKMQDANHQPLYAATMVRYYLRKIFQVNKSTPPALAYAYATQQNNLEQLIQSLVTQTSGMERVRSTPLPIVYVSHLRTFLFAYCAFLPYIWVTEWHWLTVPLVAFTAFALLGIEGSSSECEIPFDRNRPNHLAMDGYCLVILDAVQGLVVHDANLDMQECLHEDYESTIEEGNEEEVNAVYGNYDECGDEATIEV</sequence>
<dbReference type="EMBL" id="HBEF01023453">
    <property type="protein sequence ID" value="CAD8342380.1"/>
    <property type="molecule type" value="Transcribed_RNA"/>
</dbReference>
<feature type="transmembrane region" description="Helical" evidence="9">
    <location>
        <begin position="360"/>
        <end position="378"/>
    </location>
</feature>
<feature type="transmembrane region" description="Helical" evidence="9">
    <location>
        <begin position="136"/>
        <end position="158"/>
    </location>
</feature>
<dbReference type="PANTHER" id="PTHR33281">
    <property type="entry name" value="UPF0187 PROTEIN YNEE"/>
    <property type="match status" value="1"/>
</dbReference>
<evidence type="ECO:0000256" key="5">
    <source>
        <dbReference type="ARBA" id="ARBA00022989"/>
    </source>
</evidence>
<protein>
    <recommendedName>
        <fullName evidence="11">Bestrophin homolog</fullName>
    </recommendedName>
</protein>
<evidence type="ECO:0000313" key="10">
    <source>
        <dbReference type="EMBL" id="CAD8342380.1"/>
    </source>
</evidence>
<dbReference type="Pfam" id="PF25539">
    <property type="entry name" value="Bestrophin_2"/>
    <property type="match status" value="1"/>
</dbReference>
<feature type="transmembrane region" description="Helical" evidence="9">
    <location>
        <begin position="335"/>
        <end position="354"/>
    </location>
</feature>